<name>R6RKV7_9FIRM</name>
<protein>
    <submittedName>
        <fullName evidence="2">Uncharacterized protein</fullName>
    </submittedName>
</protein>
<evidence type="ECO:0000256" key="1">
    <source>
        <dbReference type="SAM" id="Phobius"/>
    </source>
</evidence>
<keyword evidence="1" id="KW-0472">Membrane</keyword>
<feature type="transmembrane region" description="Helical" evidence="1">
    <location>
        <begin position="55"/>
        <end position="81"/>
    </location>
</feature>
<reference evidence="2" key="1">
    <citation type="submission" date="2012-11" db="EMBL/GenBank/DDBJ databases">
        <title>Dependencies among metagenomic species, viruses, plasmids and units of genetic variation.</title>
        <authorList>
            <person name="Nielsen H.B."/>
            <person name="Almeida M."/>
            <person name="Juncker A.S."/>
            <person name="Rasmussen S."/>
            <person name="Li J."/>
            <person name="Sunagawa S."/>
            <person name="Plichta D."/>
            <person name="Gautier L."/>
            <person name="Le Chatelier E."/>
            <person name="Peletier E."/>
            <person name="Bonde I."/>
            <person name="Nielsen T."/>
            <person name="Manichanh C."/>
            <person name="Arumugam M."/>
            <person name="Batto J."/>
            <person name="Santos M.B.Q.D."/>
            <person name="Blom N."/>
            <person name="Borruel N."/>
            <person name="Burgdorf K.S."/>
            <person name="Boumezbeur F."/>
            <person name="Casellas F."/>
            <person name="Dore J."/>
            <person name="Guarner F."/>
            <person name="Hansen T."/>
            <person name="Hildebrand F."/>
            <person name="Kaas R.S."/>
            <person name="Kennedy S."/>
            <person name="Kristiansen K."/>
            <person name="Kultima J.R."/>
            <person name="Leonard P."/>
            <person name="Levenez F."/>
            <person name="Lund O."/>
            <person name="Moumen B."/>
            <person name="Le Paslier D."/>
            <person name="Pons N."/>
            <person name="Pedersen O."/>
            <person name="Prifti E."/>
            <person name="Qin J."/>
            <person name="Raes J."/>
            <person name="Tap J."/>
            <person name="Tims S."/>
            <person name="Ussery D.W."/>
            <person name="Yamada T."/>
            <person name="MetaHit consortium"/>
            <person name="Renault P."/>
            <person name="Sicheritz-Ponten T."/>
            <person name="Bork P."/>
            <person name="Wang J."/>
            <person name="Brunak S."/>
            <person name="Ehrlich S.D."/>
        </authorList>
    </citation>
    <scope>NUCLEOTIDE SEQUENCE [LARGE SCALE GENOMIC DNA]</scope>
</reference>
<dbReference type="Proteomes" id="UP000018142">
    <property type="component" value="Unassembled WGS sequence"/>
</dbReference>
<evidence type="ECO:0000313" key="3">
    <source>
        <dbReference type="Proteomes" id="UP000018142"/>
    </source>
</evidence>
<dbReference type="AlphaFoldDB" id="R6RKV7"/>
<evidence type="ECO:0000313" key="2">
    <source>
        <dbReference type="EMBL" id="CDC43681.1"/>
    </source>
</evidence>
<keyword evidence="1" id="KW-0812">Transmembrane</keyword>
<gene>
    <name evidence="2" type="ORF">BN788_01263</name>
</gene>
<accession>R6RKV7</accession>
<organism evidence="2 3">
    <name type="scientific">[Eubacterium] siraeum CAG:80</name>
    <dbReference type="NCBI Taxonomy" id="1263080"/>
    <lineage>
        <taxon>Bacteria</taxon>
        <taxon>Bacillati</taxon>
        <taxon>Bacillota</taxon>
        <taxon>Clostridia</taxon>
        <taxon>Eubacteriales</taxon>
        <taxon>Oscillospiraceae</taxon>
        <taxon>Oscillospiraceae incertae sedis</taxon>
    </lineage>
</organism>
<proteinExistence type="predicted"/>
<dbReference type="EMBL" id="CBFJ010000025">
    <property type="protein sequence ID" value="CDC43681.1"/>
    <property type="molecule type" value="Genomic_DNA"/>
</dbReference>
<sequence length="192" mass="20403">MNTIAPPANIPANAPHFVVLFQNRAVSTTGPNAAPKPAHANDTIWNTELLGSHAITIPTIAITTTVILAISIAVFSLVFILNTWLNRFSDTADDAARSCESAVDIVDARIPAMIRPPTIAARGPAFARRLAITTITVSGSARGSITLFFVIARPTTPMNIATASEITTHTVATRLETLSFLLSFIAINLSRT</sequence>
<comment type="caution">
    <text evidence="2">The sequence shown here is derived from an EMBL/GenBank/DDBJ whole genome shotgun (WGS) entry which is preliminary data.</text>
</comment>
<keyword evidence="1" id="KW-1133">Transmembrane helix</keyword>